<feature type="domain" description="PDZ" evidence="14">
    <location>
        <begin position="15"/>
        <end position="80"/>
    </location>
</feature>
<evidence type="ECO:0000256" key="6">
    <source>
        <dbReference type="ARBA" id="ARBA00022553"/>
    </source>
</evidence>
<evidence type="ECO:0000256" key="4">
    <source>
        <dbReference type="ARBA" id="ARBA00022475"/>
    </source>
</evidence>
<keyword evidence="9" id="KW-0472">Membrane</keyword>
<evidence type="ECO:0000256" key="5">
    <source>
        <dbReference type="ARBA" id="ARBA00022490"/>
    </source>
</evidence>
<reference evidence="15" key="3">
    <citation type="submission" date="2025-09" db="UniProtKB">
        <authorList>
            <consortium name="Ensembl"/>
        </authorList>
    </citation>
    <scope>IDENTIFICATION</scope>
</reference>
<dbReference type="Ensembl" id="ENSSHAT00000026834.1">
    <property type="protein sequence ID" value="ENSSHAP00000041455.1"/>
    <property type="gene ID" value="ENSSHAG00000029179.1"/>
</dbReference>
<dbReference type="GO" id="GO:0098968">
    <property type="term" value="P:neurotransmitter receptor transport postsynaptic membrane to endosome"/>
    <property type="evidence" value="ECO:0007669"/>
    <property type="project" value="TreeGrafter"/>
</dbReference>
<dbReference type="Gene3D" id="2.30.42.10">
    <property type="match status" value="2"/>
</dbReference>
<evidence type="ECO:0000256" key="7">
    <source>
        <dbReference type="ARBA" id="ARBA00022687"/>
    </source>
</evidence>
<proteinExistence type="predicted"/>
<feature type="region of interest" description="Disordered" evidence="13">
    <location>
        <begin position="82"/>
        <end position="111"/>
    </location>
</feature>
<name>A0A7N4PRS6_SARHA</name>
<dbReference type="GO" id="GO:0016323">
    <property type="term" value="C:basolateral plasma membrane"/>
    <property type="evidence" value="ECO:0007669"/>
    <property type="project" value="TreeGrafter"/>
</dbReference>
<dbReference type="InParanoid" id="A0A7N4PRS6"/>
<evidence type="ECO:0000256" key="11">
    <source>
        <dbReference type="ARBA" id="ARBA00074913"/>
    </source>
</evidence>
<keyword evidence="4" id="KW-1003">Cell membrane</keyword>
<feature type="compositionally biased region" description="Pro residues" evidence="13">
    <location>
        <begin position="215"/>
        <end position="224"/>
    </location>
</feature>
<dbReference type="GO" id="GO:0009966">
    <property type="term" value="P:regulation of signal transduction"/>
    <property type="evidence" value="ECO:0007669"/>
    <property type="project" value="UniProtKB-ARBA"/>
</dbReference>
<dbReference type="PANTHER" id="PTHR23119:SF50">
    <property type="entry name" value="PDZ DOMAIN-CONTAINING PROTEIN"/>
    <property type="match status" value="1"/>
</dbReference>
<dbReference type="SUPFAM" id="SSF50156">
    <property type="entry name" value="PDZ domain-like"/>
    <property type="match status" value="1"/>
</dbReference>
<evidence type="ECO:0000256" key="10">
    <source>
        <dbReference type="ARBA" id="ARBA00023242"/>
    </source>
</evidence>
<keyword evidence="16" id="KW-1185">Reference proteome</keyword>
<dbReference type="GeneTree" id="ENSGT00390000002877"/>
<feature type="compositionally biased region" description="Low complexity" evidence="13">
    <location>
        <begin position="95"/>
        <end position="109"/>
    </location>
</feature>
<dbReference type="GO" id="GO:0045197">
    <property type="term" value="P:establishment or maintenance of epithelial cell apical/basal polarity"/>
    <property type="evidence" value="ECO:0007669"/>
    <property type="project" value="TreeGrafter"/>
</dbReference>
<organism evidence="15 16">
    <name type="scientific">Sarcophilus harrisii</name>
    <name type="common">Tasmanian devil</name>
    <name type="synonym">Sarcophilus laniarius</name>
    <dbReference type="NCBI Taxonomy" id="9305"/>
    <lineage>
        <taxon>Eukaryota</taxon>
        <taxon>Metazoa</taxon>
        <taxon>Chordata</taxon>
        <taxon>Craniata</taxon>
        <taxon>Vertebrata</taxon>
        <taxon>Euteleostomi</taxon>
        <taxon>Mammalia</taxon>
        <taxon>Metatheria</taxon>
        <taxon>Dasyuromorphia</taxon>
        <taxon>Dasyuridae</taxon>
        <taxon>Sarcophilus</taxon>
    </lineage>
</organism>
<dbReference type="GO" id="GO:0019901">
    <property type="term" value="F:protein kinase binding"/>
    <property type="evidence" value="ECO:0007669"/>
    <property type="project" value="TreeGrafter"/>
</dbReference>
<protein>
    <recommendedName>
        <fullName evidence="11">Tax1-binding protein 3</fullName>
    </recommendedName>
    <alternativeName>
        <fullName evidence="12">Tax interaction protein 1</fullName>
    </alternativeName>
</protein>
<evidence type="ECO:0000256" key="2">
    <source>
        <dbReference type="ARBA" id="ARBA00004413"/>
    </source>
</evidence>
<dbReference type="InterPro" id="IPR036034">
    <property type="entry name" value="PDZ_sf"/>
</dbReference>
<dbReference type="GO" id="GO:0005912">
    <property type="term" value="C:adherens junction"/>
    <property type="evidence" value="ECO:0007669"/>
    <property type="project" value="TreeGrafter"/>
</dbReference>
<dbReference type="GO" id="GO:0016055">
    <property type="term" value="P:Wnt signaling pathway"/>
    <property type="evidence" value="ECO:0007669"/>
    <property type="project" value="UniProtKB-KW"/>
</dbReference>
<gene>
    <name evidence="15" type="primary">TAX1BP3</name>
</gene>
<dbReference type="InterPro" id="IPR001478">
    <property type="entry name" value="PDZ"/>
</dbReference>
<dbReference type="GO" id="GO:0098609">
    <property type="term" value="P:cell-cell adhesion"/>
    <property type="evidence" value="ECO:0007669"/>
    <property type="project" value="TreeGrafter"/>
</dbReference>
<evidence type="ECO:0000256" key="9">
    <source>
        <dbReference type="ARBA" id="ARBA00023136"/>
    </source>
</evidence>
<reference evidence="15" key="2">
    <citation type="submission" date="2025-08" db="UniProtKB">
        <authorList>
            <consortium name="Ensembl"/>
        </authorList>
    </citation>
    <scope>IDENTIFICATION</scope>
</reference>
<sequence>MSYVPGQPVTAVVQRVEIHKLRQGENLILGFSIGGGIDQDPAQNPFSEDKTDKGIYVTRVSEGGPAEVAGLQIGDKIMQVRRRGPGVVGGGGAEPQSSSPDPSSPWLSPGLNASAQFRRQLAARCPKLGLNLGLPDPGSAWGPSAGCTSWGGSHSPDTVLTPRGLEHPMQWVVGRPFSPALGISRAPPRPKYSPHGSSCPPAPGVRVGSGRCPGPGGPQGPQPKAPEGRRLCPQVNGWDMTMVTHDQARKRLTKRNEEVVRLLVTRQGLQKAVQQSMLA</sequence>
<dbReference type="Pfam" id="PF00595">
    <property type="entry name" value="PDZ"/>
    <property type="match status" value="1"/>
</dbReference>
<dbReference type="PROSITE" id="PS50106">
    <property type="entry name" value="PDZ"/>
    <property type="match status" value="1"/>
</dbReference>
<evidence type="ECO:0000259" key="14">
    <source>
        <dbReference type="PROSITE" id="PS50106"/>
    </source>
</evidence>
<keyword evidence="6" id="KW-0597">Phosphoprotein</keyword>
<feature type="region of interest" description="Disordered" evidence="13">
    <location>
        <begin position="182"/>
        <end position="230"/>
    </location>
</feature>
<evidence type="ECO:0000256" key="8">
    <source>
        <dbReference type="ARBA" id="ARBA00022990"/>
    </source>
</evidence>
<accession>A0A7N4PRS6</accession>
<dbReference type="FunCoup" id="A0A7N4PRS6">
    <property type="interactions" value="1483"/>
</dbReference>
<evidence type="ECO:0000256" key="3">
    <source>
        <dbReference type="ARBA" id="ARBA00004496"/>
    </source>
</evidence>
<keyword evidence="10" id="KW-0539">Nucleus</keyword>
<dbReference type="PANTHER" id="PTHR23119">
    <property type="entry name" value="DISCS LARGE"/>
    <property type="match status" value="1"/>
</dbReference>
<reference evidence="15 16" key="1">
    <citation type="journal article" date="2011" name="Proc. Natl. Acad. Sci. U.S.A.">
        <title>Genetic diversity and population structure of the endangered marsupial Sarcophilus harrisii (Tasmanian devil).</title>
        <authorList>
            <person name="Miller W."/>
            <person name="Hayes V.M."/>
            <person name="Ratan A."/>
            <person name="Petersen D.C."/>
            <person name="Wittekindt N.E."/>
            <person name="Miller J."/>
            <person name="Walenz B."/>
            <person name="Knight J."/>
            <person name="Qi J."/>
            <person name="Zhao F."/>
            <person name="Wang Q."/>
            <person name="Bedoya-Reina O.C."/>
            <person name="Katiyar N."/>
            <person name="Tomsho L.P."/>
            <person name="Kasson L.M."/>
            <person name="Hardie R.A."/>
            <person name="Woodbridge P."/>
            <person name="Tindall E.A."/>
            <person name="Bertelsen M.F."/>
            <person name="Dixon D."/>
            <person name="Pyecroft S."/>
            <person name="Helgen K.M."/>
            <person name="Lesk A.M."/>
            <person name="Pringle T.H."/>
            <person name="Patterson N."/>
            <person name="Zhang Y."/>
            <person name="Kreiss A."/>
            <person name="Woods G.M."/>
            <person name="Jones M.E."/>
            <person name="Schuster S.C."/>
        </authorList>
    </citation>
    <scope>NUCLEOTIDE SEQUENCE [LARGE SCALE GENOMIC DNA]</scope>
</reference>
<dbReference type="GO" id="GO:0043113">
    <property type="term" value="P:receptor clustering"/>
    <property type="evidence" value="ECO:0007669"/>
    <property type="project" value="TreeGrafter"/>
</dbReference>
<dbReference type="AlphaFoldDB" id="A0A7N4PRS6"/>
<keyword evidence="7" id="KW-0879">Wnt signaling pathway</keyword>
<dbReference type="GO" id="GO:0098887">
    <property type="term" value="P:neurotransmitter receptor transport, endosome to postsynaptic membrane"/>
    <property type="evidence" value="ECO:0007669"/>
    <property type="project" value="TreeGrafter"/>
</dbReference>
<dbReference type="GO" id="GO:0045211">
    <property type="term" value="C:postsynaptic membrane"/>
    <property type="evidence" value="ECO:0007669"/>
    <property type="project" value="TreeGrafter"/>
</dbReference>
<evidence type="ECO:0000313" key="15">
    <source>
        <dbReference type="Ensembl" id="ENSSHAP00000041455.1"/>
    </source>
</evidence>
<evidence type="ECO:0000313" key="16">
    <source>
        <dbReference type="Proteomes" id="UP000007648"/>
    </source>
</evidence>
<dbReference type="Proteomes" id="UP000007648">
    <property type="component" value="Unassembled WGS sequence"/>
</dbReference>
<evidence type="ECO:0000256" key="12">
    <source>
        <dbReference type="ARBA" id="ARBA00080868"/>
    </source>
</evidence>
<comment type="subcellular location">
    <subcellularLocation>
        <location evidence="2">Cell membrane</location>
        <topology evidence="2">Peripheral membrane protein</topology>
        <orientation evidence="2">Cytoplasmic side</orientation>
    </subcellularLocation>
    <subcellularLocation>
        <location evidence="3">Cytoplasm</location>
    </subcellularLocation>
    <subcellularLocation>
        <location evidence="1">Nucleus</location>
    </subcellularLocation>
</comment>
<evidence type="ECO:0000256" key="13">
    <source>
        <dbReference type="SAM" id="MobiDB-lite"/>
    </source>
</evidence>
<dbReference type="GO" id="GO:0005737">
    <property type="term" value="C:cytoplasm"/>
    <property type="evidence" value="ECO:0007669"/>
    <property type="project" value="UniProtKB-SubCell"/>
</dbReference>
<dbReference type="InterPro" id="IPR050614">
    <property type="entry name" value="Synaptic_Scaffolding_LAP-MAGUK"/>
</dbReference>
<keyword evidence="5" id="KW-0963">Cytoplasm</keyword>
<dbReference type="FunFam" id="2.30.42.10:FF:000121">
    <property type="entry name" value="Tax1-binding protein 3"/>
    <property type="match status" value="1"/>
</dbReference>
<keyword evidence="8" id="KW-0007">Acetylation</keyword>
<evidence type="ECO:0000256" key="1">
    <source>
        <dbReference type="ARBA" id="ARBA00004123"/>
    </source>
</evidence>
<dbReference type="GO" id="GO:0014069">
    <property type="term" value="C:postsynaptic density"/>
    <property type="evidence" value="ECO:0007669"/>
    <property type="project" value="TreeGrafter"/>
</dbReference>
<dbReference type="GO" id="GO:0005634">
    <property type="term" value="C:nucleus"/>
    <property type="evidence" value="ECO:0007669"/>
    <property type="project" value="UniProtKB-SubCell"/>
</dbReference>